<dbReference type="AlphaFoldDB" id="A0A021VSA2"/>
<feature type="compositionally biased region" description="Basic and acidic residues" evidence="1">
    <location>
        <begin position="230"/>
        <end position="243"/>
    </location>
</feature>
<reference evidence="2 3" key="1">
    <citation type="submission" date="2014-01" db="EMBL/GenBank/DDBJ databases">
        <title>Actinotalea ferrariae CF5-4.</title>
        <authorList>
            <person name="Chen F."/>
            <person name="Li Y."/>
            <person name="Wang G."/>
        </authorList>
    </citation>
    <scope>NUCLEOTIDE SEQUENCE [LARGE SCALE GENOMIC DNA]</scope>
    <source>
        <strain evidence="2 3">CF5-4</strain>
    </source>
</reference>
<proteinExistence type="predicted"/>
<gene>
    <name evidence="2" type="ORF">N866_15910</name>
</gene>
<comment type="caution">
    <text evidence="2">The sequence shown here is derived from an EMBL/GenBank/DDBJ whole genome shotgun (WGS) entry which is preliminary data.</text>
</comment>
<dbReference type="Proteomes" id="UP000019753">
    <property type="component" value="Unassembled WGS sequence"/>
</dbReference>
<evidence type="ECO:0000256" key="1">
    <source>
        <dbReference type="SAM" id="MobiDB-lite"/>
    </source>
</evidence>
<keyword evidence="3" id="KW-1185">Reference proteome</keyword>
<evidence type="ECO:0000313" key="2">
    <source>
        <dbReference type="EMBL" id="EYR64084.1"/>
    </source>
</evidence>
<sequence length="377" mass="39934">MARGPTRVHAPSARDAASLVAPSRSRTGEHRVRQARGSGRGQMEVQDRLDELQLEHRKPPVEAQEVDAGVGDVERHAAQEVVDTPPVVLTRVHGLQGAAVDAVGPVVARRRSLPQHVLELPVDVDERPLALPLHRGDERLGDEPVQRACSPLGVEHGIEVARDDATDPGGSGSEQRLEDDLAAAVREQPGRLGSGHRRHRADTQLGQIRKVRLRGVPPDGGERVQQSAGRRLDPVERSEEGPGRVDVVPGAAQDGDVERVPVERLVPGHPADVGSPRGQLGEESVVVVVQRVDVGDLPGDEAGQAAVAQDGHAGAAHAGAPRPALRCAHLVLVVVAHRLGLRNATRGGRRSGVPVVAMLDRPMRSVRSSGSPSSGNR</sequence>
<feature type="region of interest" description="Disordered" evidence="1">
    <location>
        <begin position="1"/>
        <end position="46"/>
    </location>
</feature>
<accession>A0A021VSA2</accession>
<feature type="region of interest" description="Disordered" evidence="1">
    <location>
        <begin position="214"/>
        <end position="254"/>
    </location>
</feature>
<protein>
    <submittedName>
        <fullName evidence="2">Uncharacterized protein</fullName>
    </submittedName>
</protein>
<dbReference type="EMBL" id="AXCW01000050">
    <property type="protein sequence ID" value="EYR64084.1"/>
    <property type="molecule type" value="Genomic_DNA"/>
</dbReference>
<evidence type="ECO:0000313" key="3">
    <source>
        <dbReference type="Proteomes" id="UP000019753"/>
    </source>
</evidence>
<name>A0A021VSA2_9CELL</name>
<organism evidence="2 3">
    <name type="scientific">Actinotalea ferrariae CF5-4</name>
    <dbReference type="NCBI Taxonomy" id="948458"/>
    <lineage>
        <taxon>Bacteria</taxon>
        <taxon>Bacillati</taxon>
        <taxon>Actinomycetota</taxon>
        <taxon>Actinomycetes</taxon>
        <taxon>Micrococcales</taxon>
        <taxon>Cellulomonadaceae</taxon>
        <taxon>Actinotalea</taxon>
    </lineage>
</organism>